<evidence type="ECO:0000313" key="3">
    <source>
        <dbReference type="Proteomes" id="UP000799770"/>
    </source>
</evidence>
<name>A0A6A5ZLF5_9PLEO</name>
<organism evidence="2 3">
    <name type="scientific">Lophiotrema nucula</name>
    <dbReference type="NCBI Taxonomy" id="690887"/>
    <lineage>
        <taxon>Eukaryota</taxon>
        <taxon>Fungi</taxon>
        <taxon>Dikarya</taxon>
        <taxon>Ascomycota</taxon>
        <taxon>Pezizomycotina</taxon>
        <taxon>Dothideomycetes</taxon>
        <taxon>Pleosporomycetidae</taxon>
        <taxon>Pleosporales</taxon>
        <taxon>Lophiotremataceae</taxon>
        <taxon>Lophiotrema</taxon>
    </lineage>
</organism>
<gene>
    <name evidence="2" type="ORF">BDV96DRAFT_316753</name>
</gene>
<dbReference type="Proteomes" id="UP000799770">
    <property type="component" value="Unassembled WGS sequence"/>
</dbReference>
<sequence>MTVLKLLALLTSSALLSTALPTTQNPQNPDFFHIIICTAPNHLDCVSLAIAPSPRGGKRNCGNMLDKFNDSITSLYPVEREAEWWIYADPDCGGKRMNITMFGLDDLRYAEFNDMVSSLAVWPRETTAEDMGGVGRMDPGN</sequence>
<reference evidence="2" key="1">
    <citation type="journal article" date="2020" name="Stud. Mycol.">
        <title>101 Dothideomycetes genomes: a test case for predicting lifestyles and emergence of pathogens.</title>
        <authorList>
            <person name="Haridas S."/>
            <person name="Albert R."/>
            <person name="Binder M."/>
            <person name="Bloem J."/>
            <person name="Labutti K."/>
            <person name="Salamov A."/>
            <person name="Andreopoulos B."/>
            <person name="Baker S."/>
            <person name="Barry K."/>
            <person name="Bills G."/>
            <person name="Bluhm B."/>
            <person name="Cannon C."/>
            <person name="Castanera R."/>
            <person name="Culley D."/>
            <person name="Daum C."/>
            <person name="Ezra D."/>
            <person name="Gonzalez J."/>
            <person name="Henrissat B."/>
            <person name="Kuo A."/>
            <person name="Liang C."/>
            <person name="Lipzen A."/>
            <person name="Lutzoni F."/>
            <person name="Magnuson J."/>
            <person name="Mondo S."/>
            <person name="Nolan M."/>
            <person name="Ohm R."/>
            <person name="Pangilinan J."/>
            <person name="Park H.-J."/>
            <person name="Ramirez L."/>
            <person name="Alfaro M."/>
            <person name="Sun H."/>
            <person name="Tritt A."/>
            <person name="Yoshinaga Y."/>
            <person name="Zwiers L.-H."/>
            <person name="Turgeon B."/>
            <person name="Goodwin S."/>
            <person name="Spatafora J."/>
            <person name="Crous P."/>
            <person name="Grigoriev I."/>
        </authorList>
    </citation>
    <scope>NUCLEOTIDE SEQUENCE</scope>
    <source>
        <strain evidence="2">CBS 627.86</strain>
    </source>
</reference>
<accession>A0A6A5ZLF5</accession>
<dbReference type="AlphaFoldDB" id="A0A6A5ZLF5"/>
<feature type="chain" id="PRO_5025672407" description="Ecp2 effector protein domain-containing protein" evidence="1">
    <location>
        <begin position="20"/>
        <end position="141"/>
    </location>
</feature>
<feature type="signal peptide" evidence="1">
    <location>
        <begin position="1"/>
        <end position="19"/>
    </location>
</feature>
<evidence type="ECO:0000313" key="2">
    <source>
        <dbReference type="EMBL" id="KAF2119996.1"/>
    </source>
</evidence>
<dbReference type="EMBL" id="ML977314">
    <property type="protein sequence ID" value="KAF2119996.1"/>
    <property type="molecule type" value="Genomic_DNA"/>
</dbReference>
<dbReference type="Gene3D" id="2.60.20.10">
    <property type="entry name" value="Crystallins"/>
    <property type="match status" value="1"/>
</dbReference>
<evidence type="ECO:0000256" key="1">
    <source>
        <dbReference type="SAM" id="SignalP"/>
    </source>
</evidence>
<proteinExistence type="predicted"/>
<protein>
    <recommendedName>
        <fullName evidence="4">Ecp2 effector protein domain-containing protein</fullName>
    </recommendedName>
</protein>
<keyword evidence="3" id="KW-1185">Reference proteome</keyword>
<evidence type="ECO:0008006" key="4">
    <source>
        <dbReference type="Google" id="ProtNLM"/>
    </source>
</evidence>
<keyword evidence="1" id="KW-0732">Signal</keyword>